<dbReference type="Pfam" id="PF00282">
    <property type="entry name" value="Pyridoxal_deC"/>
    <property type="match status" value="1"/>
</dbReference>
<dbReference type="PANTHER" id="PTHR42735:SF6">
    <property type="entry name" value="SPHINGOSINE-1-PHOSPHATE LYASE 1"/>
    <property type="match status" value="1"/>
</dbReference>
<dbReference type="GO" id="GO:0008117">
    <property type="term" value="F:sphinganine-1-phosphate aldolase activity"/>
    <property type="evidence" value="ECO:0007669"/>
    <property type="project" value="UniProtKB-EC"/>
</dbReference>
<evidence type="ECO:0000256" key="7">
    <source>
        <dbReference type="PIRSR" id="PIRSR602129-50"/>
    </source>
</evidence>
<dbReference type="GO" id="GO:0016020">
    <property type="term" value="C:membrane"/>
    <property type="evidence" value="ECO:0007669"/>
    <property type="project" value="GOC"/>
</dbReference>
<evidence type="ECO:0000313" key="10">
    <source>
        <dbReference type="EMBL" id="CAI2360826.1"/>
    </source>
</evidence>
<keyword evidence="9" id="KW-0472">Membrane</keyword>
<dbReference type="GO" id="GO:0030170">
    <property type="term" value="F:pyridoxal phosphate binding"/>
    <property type="evidence" value="ECO:0007669"/>
    <property type="project" value="InterPro"/>
</dbReference>
<dbReference type="Proteomes" id="UP001295684">
    <property type="component" value="Unassembled WGS sequence"/>
</dbReference>
<evidence type="ECO:0000256" key="4">
    <source>
        <dbReference type="ARBA" id="ARBA00038302"/>
    </source>
</evidence>
<dbReference type="InterPro" id="IPR002129">
    <property type="entry name" value="PyrdxlP-dep_de-COase"/>
</dbReference>
<keyword evidence="9" id="KW-0812">Transmembrane</keyword>
<feature type="transmembrane region" description="Helical" evidence="9">
    <location>
        <begin position="40"/>
        <end position="59"/>
    </location>
</feature>
<reference evidence="10" key="1">
    <citation type="submission" date="2023-07" db="EMBL/GenBank/DDBJ databases">
        <authorList>
            <consortium name="AG Swart"/>
            <person name="Singh M."/>
            <person name="Singh A."/>
            <person name="Seah K."/>
            <person name="Emmerich C."/>
        </authorList>
    </citation>
    <scope>NUCLEOTIDE SEQUENCE</scope>
    <source>
        <strain evidence="10">DP1</strain>
    </source>
</reference>
<evidence type="ECO:0000256" key="8">
    <source>
        <dbReference type="RuleBase" id="RU000382"/>
    </source>
</evidence>
<dbReference type="GO" id="GO:0019752">
    <property type="term" value="P:carboxylic acid metabolic process"/>
    <property type="evidence" value="ECO:0007669"/>
    <property type="project" value="InterPro"/>
</dbReference>
<dbReference type="Gene3D" id="3.90.1150.10">
    <property type="entry name" value="Aspartate Aminotransferase, domain 1"/>
    <property type="match status" value="1"/>
</dbReference>
<evidence type="ECO:0000256" key="5">
    <source>
        <dbReference type="ARBA" id="ARBA00038965"/>
    </source>
</evidence>
<dbReference type="PANTHER" id="PTHR42735">
    <property type="match status" value="1"/>
</dbReference>
<dbReference type="EMBL" id="CAMPGE010002023">
    <property type="protein sequence ID" value="CAI2360826.1"/>
    <property type="molecule type" value="Genomic_DNA"/>
</dbReference>
<dbReference type="GO" id="GO:0005783">
    <property type="term" value="C:endoplasmic reticulum"/>
    <property type="evidence" value="ECO:0007669"/>
    <property type="project" value="TreeGrafter"/>
</dbReference>
<evidence type="ECO:0000256" key="3">
    <source>
        <dbReference type="ARBA" id="ARBA00023239"/>
    </source>
</evidence>
<dbReference type="SUPFAM" id="SSF53383">
    <property type="entry name" value="PLP-dependent transferases"/>
    <property type="match status" value="1"/>
</dbReference>
<dbReference type="InterPro" id="IPR050477">
    <property type="entry name" value="GrpII_AminoAcid_Decarb"/>
</dbReference>
<protein>
    <recommendedName>
        <fullName evidence="5">sphinganine-1-phosphate aldolase</fullName>
        <ecNumber evidence="5">4.1.2.27</ecNumber>
    </recommendedName>
    <alternativeName>
        <fullName evidence="6">Sphingosine-1-phosphate aldolase</fullName>
    </alternativeName>
</protein>
<keyword evidence="2 7" id="KW-0663">Pyridoxal phosphate</keyword>
<dbReference type="InterPro" id="IPR015421">
    <property type="entry name" value="PyrdxlP-dep_Trfase_major"/>
</dbReference>
<dbReference type="InterPro" id="IPR015422">
    <property type="entry name" value="PyrdxlP-dep_Trfase_small"/>
</dbReference>
<dbReference type="AlphaFoldDB" id="A0AAD1X7R9"/>
<sequence length="555" mass="63788">METILESQHIVQACEKINSLWNKLSSDTDTIFKNFNHFELLLIIVGGYILCLVLCRTVSSPRFQRMLNFMCCKRRNNYEQYLTEEEKEEAKEQWLRNTKCDVKRVYSELPMQPLKDKEFNKLIKELDEQNGLTVDGKIVAKNKYKSVEEMNSEVEKLACKTSGTFFKSNPLHYDIFGGNCQMEAEIIKMCVDMYKGDKEACGILDSSEADCIRNALFAYRNWGKEQKGITKPNVIAPQTFDPSLERSGDLIDVEIRRIPVNQNAQINPRDISLFVDENTVAIFFSYPDGVFGVFDPVKPIAEYCNRHCIGFHIDCNYSSFLLGPKEVHFGDGNYANFLTEGVTTIGVSLSKYGLGFPGTACLIYRTRVLRKYQYYAHFNWNGGMYASPNLSGSRYASATSASWVRILGTGKDNYIQKANDIIFSTNVLRKNLEENKEYIEILTQNNLSIMAFRLKNNCNNYNLADFLRSKDVDVVNTINPSSISFTVTEATKKMIPKLKIYINKYIKDYIETNKEYEGEGIQQFYETKETLYNYLSTKHTLPTLLESNEEEEKAQ</sequence>
<comment type="cofactor">
    <cofactor evidence="1 7 8">
        <name>pyridoxal 5'-phosphate</name>
        <dbReference type="ChEBI" id="CHEBI:597326"/>
    </cofactor>
</comment>
<dbReference type="Gene3D" id="3.40.640.10">
    <property type="entry name" value="Type I PLP-dependent aspartate aminotransferase-like (Major domain)"/>
    <property type="match status" value="1"/>
</dbReference>
<evidence type="ECO:0000256" key="9">
    <source>
        <dbReference type="SAM" id="Phobius"/>
    </source>
</evidence>
<keyword evidence="9" id="KW-1133">Transmembrane helix</keyword>
<keyword evidence="11" id="KW-1185">Reference proteome</keyword>
<dbReference type="InterPro" id="IPR015424">
    <property type="entry name" value="PyrdxlP-dep_Trfase"/>
</dbReference>
<name>A0AAD1X7R9_EUPCR</name>
<evidence type="ECO:0000256" key="6">
    <source>
        <dbReference type="ARBA" id="ARBA00042568"/>
    </source>
</evidence>
<evidence type="ECO:0000313" key="11">
    <source>
        <dbReference type="Proteomes" id="UP001295684"/>
    </source>
</evidence>
<organism evidence="10 11">
    <name type="scientific">Euplotes crassus</name>
    <dbReference type="NCBI Taxonomy" id="5936"/>
    <lineage>
        <taxon>Eukaryota</taxon>
        <taxon>Sar</taxon>
        <taxon>Alveolata</taxon>
        <taxon>Ciliophora</taxon>
        <taxon>Intramacronucleata</taxon>
        <taxon>Spirotrichea</taxon>
        <taxon>Hypotrichia</taxon>
        <taxon>Euplotida</taxon>
        <taxon>Euplotidae</taxon>
        <taxon>Moneuplotes</taxon>
    </lineage>
</organism>
<accession>A0AAD1X7R9</accession>
<evidence type="ECO:0000256" key="2">
    <source>
        <dbReference type="ARBA" id="ARBA00022898"/>
    </source>
</evidence>
<dbReference type="EC" id="4.1.2.27" evidence="5"/>
<comment type="similarity">
    <text evidence="4">Belongs to the group II decarboxylase family. Sphingosine-1-phosphate lyase subfamily.</text>
</comment>
<dbReference type="GO" id="GO:0030149">
    <property type="term" value="P:sphingolipid catabolic process"/>
    <property type="evidence" value="ECO:0007669"/>
    <property type="project" value="TreeGrafter"/>
</dbReference>
<keyword evidence="3 8" id="KW-0456">Lyase</keyword>
<dbReference type="Gene3D" id="6.10.140.2150">
    <property type="match status" value="1"/>
</dbReference>
<feature type="modified residue" description="N6-(pyridoxal phosphate)lysine" evidence="7">
    <location>
        <position position="351"/>
    </location>
</feature>
<evidence type="ECO:0000256" key="1">
    <source>
        <dbReference type="ARBA" id="ARBA00001933"/>
    </source>
</evidence>
<gene>
    <name evidence="10" type="ORF">ECRASSUSDP1_LOCUS2133</name>
</gene>
<comment type="caution">
    <text evidence="10">The sequence shown here is derived from an EMBL/GenBank/DDBJ whole genome shotgun (WGS) entry which is preliminary data.</text>
</comment>
<proteinExistence type="inferred from homology"/>